<evidence type="ECO:0000313" key="1">
    <source>
        <dbReference type="EMBL" id="KAI3360453.1"/>
    </source>
</evidence>
<reference evidence="1" key="1">
    <citation type="submission" date="2022-04" db="EMBL/GenBank/DDBJ databases">
        <title>Jade perch genome.</title>
        <authorList>
            <person name="Chao B."/>
        </authorList>
    </citation>
    <scope>NUCLEOTIDE SEQUENCE</scope>
    <source>
        <strain evidence="1">CB-2022</strain>
    </source>
</reference>
<accession>A0ACB8VXZ9</accession>
<keyword evidence="2" id="KW-1185">Reference proteome</keyword>
<gene>
    <name evidence="1" type="ORF">L3Q82_002348</name>
</gene>
<comment type="caution">
    <text evidence="1">The sequence shown here is derived from an EMBL/GenBank/DDBJ whole genome shotgun (WGS) entry which is preliminary data.</text>
</comment>
<dbReference type="Proteomes" id="UP000831701">
    <property type="component" value="Chromosome 16"/>
</dbReference>
<protein>
    <submittedName>
        <fullName evidence="1">Uncharacterized protein</fullName>
    </submittedName>
</protein>
<evidence type="ECO:0000313" key="2">
    <source>
        <dbReference type="Proteomes" id="UP000831701"/>
    </source>
</evidence>
<name>A0ACB8VXZ9_9TELE</name>
<sequence>MDFILPPTLPAGGIPWEKVIPPLIPRLNGTYGQYRWSPTLLIPEADNTSSAEVNCDDSGFTVQVDVKDFSPEDLMVKVVGDFVEVQGKHEEKKKDGPGCTTRQFNRRYRIPKGVHTMALESAVSPDGILIISAPMLQTENPRIRT</sequence>
<proteinExistence type="predicted"/>
<dbReference type="EMBL" id="CM041546">
    <property type="protein sequence ID" value="KAI3360453.1"/>
    <property type="molecule type" value="Genomic_DNA"/>
</dbReference>
<organism evidence="1 2">
    <name type="scientific">Scortum barcoo</name>
    <name type="common">barcoo grunter</name>
    <dbReference type="NCBI Taxonomy" id="214431"/>
    <lineage>
        <taxon>Eukaryota</taxon>
        <taxon>Metazoa</taxon>
        <taxon>Chordata</taxon>
        <taxon>Craniata</taxon>
        <taxon>Vertebrata</taxon>
        <taxon>Euteleostomi</taxon>
        <taxon>Actinopterygii</taxon>
        <taxon>Neopterygii</taxon>
        <taxon>Teleostei</taxon>
        <taxon>Neoteleostei</taxon>
        <taxon>Acanthomorphata</taxon>
        <taxon>Eupercaria</taxon>
        <taxon>Centrarchiformes</taxon>
        <taxon>Terapontoidei</taxon>
        <taxon>Terapontidae</taxon>
        <taxon>Scortum</taxon>
    </lineage>
</organism>